<dbReference type="EMBL" id="CAKOGL010000027">
    <property type="protein sequence ID" value="CAH2104407.1"/>
    <property type="molecule type" value="Genomic_DNA"/>
</dbReference>
<accession>A0AAU9V314</accession>
<reference evidence="1" key="1">
    <citation type="submission" date="2022-03" db="EMBL/GenBank/DDBJ databases">
        <authorList>
            <person name="Tunstrom K."/>
        </authorList>
    </citation>
    <scope>NUCLEOTIDE SEQUENCE</scope>
</reference>
<evidence type="ECO:0000313" key="2">
    <source>
        <dbReference type="Proteomes" id="UP001153954"/>
    </source>
</evidence>
<sequence length="92" mass="10795">MPVEMAQDEALSDVIHAYKRATGEKLRIALKNYALHWDKLKTTELEDYKIFMEENEGEEGQESNGVENQKEERFVPCFARAPYMQKLCHLLF</sequence>
<name>A0AAU9V314_EUPED</name>
<evidence type="ECO:0000313" key="1">
    <source>
        <dbReference type="EMBL" id="CAH2104407.1"/>
    </source>
</evidence>
<proteinExistence type="predicted"/>
<gene>
    <name evidence="1" type="ORF">EEDITHA_LOCUS18784</name>
</gene>
<dbReference type="Proteomes" id="UP001153954">
    <property type="component" value="Unassembled WGS sequence"/>
</dbReference>
<dbReference type="AlphaFoldDB" id="A0AAU9V314"/>
<comment type="caution">
    <text evidence="1">The sequence shown here is derived from an EMBL/GenBank/DDBJ whole genome shotgun (WGS) entry which is preliminary data.</text>
</comment>
<organism evidence="1 2">
    <name type="scientific">Euphydryas editha</name>
    <name type="common">Edith's checkerspot</name>
    <dbReference type="NCBI Taxonomy" id="104508"/>
    <lineage>
        <taxon>Eukaryota</taxon>
        <taxon>Metazoa</taxon>
        <taxon>Ecdysozoa</taxon>
        <taxon>Arthropoda</taxon>
        <taxon>Hexapoda</taxon>
        <taxon>Insecta</taxon>
        <taxon>Pterygota</taxon>
        <taxon>Neoptera</taxon>
        <taxon>Endopterygota</taxon>
        <taxon>Lepidoptera</taxon>
        <taxon>Glossata</taxon>
        <taxon>Ditrysia</taxon>
        <taxon>Papilionoidea</taxon>
        <taxon>Nymphalidae</taxon>
        <taxon>Nymphalinae</taxon>
        <taxon>Euphydryas</taxon>
    </lineage>
</organism>
<protein>
    <submittedName>
        <fullName evidence="1">Uncharacterized protein</fullName>
    </submittedName>
</protein>
<keyword evidence="2" id="KW-1185">Reference proteome</keyword>